<keyword evidence="5 10" id="KW-0276">Fatty acid metabolism</keyword>
<dbReference type="Proteomes" id="UP000678499">
    <property type="component" value="Unassembled WGS sequence"/>
</dbReference>
<sequence length="333" mass="38232">MEALSNFFSIFLDLPANWHHYIGQHFANDPRVKDWPLMGGAHVPIVLMVGYVAMIVYGPGYMESRKPVDLKPIMRIYNFTQVVVSAYIFSEFATLLAFGPYALKCSAVDRSEKPHAMRMARAVWLFMLSKMIDLLDTVFLILRKKYSQISFLHVYHHCSMVANFWGAAYMAPGGHTYIIGLFNSLVHVVMYTYYYMASLGPRFQKYLWWKRYLTQLQLAQFFTMMFLTCEGLYNQCNFPPVFLWWVMAYLTSLVILFSNFYIQEYIKRRRGEGFVTYVKTIMDNGGSMRTLCIQKVDESNSHSAAPTVAPSNGTIITNGAGAHQAINGCKKVN</sequence>
<keyword evidence="6 10" id="KW-1133">Transmembrane helix</keyword>
<evidence type="ECO:0000313" key="11">
    <source>
        <dbReference type="EMBL" id="CAD7275410.1"/>
    </source>
</evidence>
<keyword evidence="4 10" id="KW-0812">Transmembrane</keyword>
<comment type="catalytic activity">
    <reaction evidence="10">
        <text>a very-long-chain acyl-CoA + malonyl-CoA + H(+) = a very-long-chain 3-oxoacyl-CoA + CO2 + CoA</text>
        <dbReference type="Rhea" id="RHEA:32727"/>
        <dbReference type="ChEBI" id="CHEBI:15378"/>
        <dbReference type="ChEBI" id="CHEBI:16526"/>
        <dbReference type="ChEBI" id="CHEBI:57287"/>
        <dbReference type="ChEBI" id="CHEBI:57384"/>
        <dbReference type="ChEBI" id="CHEBI:90725"/>
        <dbReference type="ChEBI" id="CHEBI:90736"/>
        <dbReference type="EC" id="2.3.1.199"/>
    </reaction>
</comment>
<feature type="transmembrane region" description="Helical" evidence="10">
    <location>
        <begin position="123"/>
        <end position="142"/>
    </location>
</feature>
<dbReference type="PROSITE" id="PS01188">
    <property type="entry name" value="ELO"/>
    <property type="match status" value="1"/>
</dbReference>
<feature type="transmembrane region" description="Helical" evidence="10">
    <location>
        <begin position="177"/>
        <end position="197"/>
    </location>
</feature>
<dbReference type="PANTHER" id="PTHR11157">
    <property type="entry name" value="FATTY ACID ACYL TRANSFERASE-RELATED"/>
    <property type="match status" value="1"/>
</dbReference>
<dbReference type="GO" id="GO:0030148">
    <property type="term" value="P:sphingolipid biosynthetic process"/>
    <property type="evidence" value="ECO:0007669"/>
    <property type="project" value="TreeGrafter"/>
</dbReference>
<dbReference type="GO" id="GO:0019367">
    <property type="term" value="P:fatty acid elongation, saturated fatty acid"/>
    <property type="evidence" value="ECO:0007669"/>
    <property type="project" value="TreeGrafter"/>
</dbReference>
<dbReference type="OrthoDB" id="434092at2759"/>
<dbReference type="AlphaFoldDB" id="A0A7R9GC25"/>
<dbReference type="GO" id="GO:0034625">
    <property type="term" value="P:fatty acid elongation, monounsaturated fatty acid"/>
    <property type="evidence" value="ECO:0007669"/>
    <property type="project" value="TreeGrafter"/>
</dbReference>
<dbReference type="InterPro" id="IPR002076">
    <property type="entry name" value="ELO_fam"/>
</dbReference>
<feature type="transmembrane region" description="Helical" evidence="10">
    <location>
        <begin position="218"/>
        <end position="235"/>
    </location>
</feature>
<feature type="transmembrane region" description="Helical" evidence="10">
    <location>
        <begin position="241"/>
        <end position="262"/>
    </location>
</feature>
<proteinExistence type="inferred from homology"/>
<feature type="transmembrane region" description="Helical" evidence="10">
    <location>
        <begin position="82"/>
        <end position="103"/>
    </location>
</feature>
<protein>
    <recommendedName>
        <fullName evidence="10">Elongation of very long chain fatty acids protein</fullName>
        <ecNumber evidence="10">2.3.1.199</ecNumber>
    </recommendedName>
    <alternativeName>
        <fullName evidence="10">Very-long-chain 3-oxoacyl-CoA synthase</fullName>
    </alternativeName>
</protein>
<dbReference type="PANTHER" id="PTHR11157:SF126">
    <property type="entry name" value="ELONGATION OF VERY LONG CHAIN FATTY ACIDS PROTEIN"/>
    <property type="match status" value="1"/>
</dbReference>
<evidence type="ECO:0000256" key="5">
    <source>
        <dbReference type="ARBA" id="ARBA00022832"/>
    </source>
</evidence>
<dbReference type="EMBL" id="OA882451">
    <property type="protein sequence ID" value="CAD7275410.1"/>
    <property type="molecule type" value="Genomic_DNA"/>
</dbReference>
<evidence type="ECO:0000256" key="1">
    <source>
        <dbReference type="ARBA" id="ARBA00004141"/>
    </source>
</evidence>
<dbReference type="GO" id="GO:0034626">
    <property type="term" value="P:fatty acid elongation, polyunsaturated fatty acid"/>
    <property type="evidence" value="ECO:0007669"/>
    <property type="project" value="TreeGrafter"/>
</dbReference>
<evidence type="ECO:0000313" key="12">
    <source>
        <dbReference type="Proteomes" id="UP000678499"/>
    </source>
</evidence>
<name>A0A7R9GC25_9CRUS</name>
<keyword evidence="12" id="KW-1185">Reference proteome</keyword>
<keyword evidence="7 10" id="KW-0443">Lipid metabolism</keyword>
<evidence type="ECO:0000256" key="4">
    <source>
        <dbReference type="ARBA" id="ARBA00022692"/>
    </source>
</evidence>
<feature type="transmembrane region" description="Helical" evidence="10">
    <location>
        <begin position="154"/>
        <end position="171"/>
    </location>
</feature>
<keyword evidence="8 10" id="KW-0472">Membrane</keyword>
<dbReference type="GO" id="GO:0005789">
    <property type="term" value="C:endoplasmic reticulum membrane"/>
    <property type="evidence" value="ECO:0007669"/>
    <property type="project" value="TreeGrafter"/>
</dbReference>
<comment type="subcellular location">
    <subcellularLocation>
        <location evidence="1">Membrane</location>
        <topology evidence="1">Multi-pass membrane protein</topology>
    </subcellularLocation>
</comment>
<evidence type="ECO:0000256" key="6">
    <source>
        <dbReference type="ARBA" id="ARBA00022989"/>
    </source>
</evidence>
<keyword evidence="2 10" id="KW-0444">Lipid biosynthesis</keyword>
<dbReference type="GO" id="GO:0009922">
    <property type="term" value="F:fatty acid elongase activity"/>
    <property type="evidence" value="ECO:0007669"/>
    <property type="project" value="UniProtKB-EC"/>
</dbReference>
<comment type="similarity">
    <text evidence="10">Belongs to the ELO family.</text>
</comment>
<gene>
    <name evidence="11" type="ORF">NMOB1V02_LOCUS3206</name>
</gene>
<evidence type="ECO:0000256" key="9">
    <source>
        <dbReference type="ARBA" id="ARBA00023160"/>
    </source>
</evidence>
<keyword evidence="9 10" id="KW-0275">Fatty acid biosynthesis</keyword>
<accession>A0A7R9GC25</accession>
<dbReference type="GO" id="GO:0042761">
    <property type="term" value="P:very long-chain fatty acid biosynthetic process"/>
    <property type="evidence" value="ECO:0007669"/>
    <property type="project" value="TreeGrafter"/>
</dbReference>
<dbReference type="EMBL" id="CAJPEX010000414">
    <property type="protein sequence ID" value="CAG0915562.1"/>
    <property type="molecule type" value="Genomic_DNA"/>
</dbReference>
<evidence type="ECO:0000256" key="10">
    <source>
        <dbReference type="RuleBase" id="RU361115"/>
    </source>
</evidence>
<evidence type="ECO:0000256" key="7">
    <source>
        <dbReference type="ARBA" id="ARBA00023098"/>
    </source>
</evidence>
<keyword evidence="3 10" id="KW-0808">Transferase</keyword>
<dbReference type="EC" id="2.3.1.199" evidence="10"/>
<evidence type="ECO:0000256" key="3">
    <source>
        <dbReference type="ARBA" id="ARBA00022679"/>
    </source>
</evidence>
<reference evidence="11" key="1">
    <citation type="submission" date="2020-11" db="EMBL/GenBank/DDBJ databases">
        <authorList>
            <person name="Tran Van P."/>
        </authorList>
    </citation>
    <scope>NUCLEOTIDE SEQUENCE</scope>
</reference>
<dbReference type="InterPro" id="IPR030457">
    <property type="entry name" value="ELO_CS"/>
</dbReference>
<evidence type="ECO:0000256" key="8">
    <source>
        <dbReference type="ARBA" id="ARBA00023136"/>
    </source>
</evidence>
<evidence type="ECO:0000256" key="2">
    <source>
        <dbReference type="ARBA" id="ARBA00022516"/>
    </source>
</evidence>
<feature type="transmembrane region" description="Helical" evidence="10">
    <location>
        <begin position="41"/>
        <end position="61"/>
    </location>
</feature>
<organism evidence="11">
    <name type="scientific">Notodromas monacha</name>
    <dbReference type="NCBI Taxonomy" id="399045"/>
    <lineage>
        <taxon>Eukaryota</taxon>
        <taxon>Metazoa</taxon>
        <taxon>Ecdysozoa</taxon>
        <taxon>Arthropoda</taxon>
        <taxon>Crustacea</taxon>
        <taxon>Oligostraca</taxon>
        <taxon>Ostracoda</taxon>
        <taxon>Podocopa</taxon>
        <taxon>Podocopida</taxon>
        <taxon>Cypridocopina</taxon>
        <taxon>Cypridoidea</taxon>
        <taxon>Cyprididae</taxon>
        <taxon>Notodromas</taxon>
    </lineage>
</organism>
<dbReference type="Pfam" id="PF01151">
    <property type="entry name" value="ELO"/>
    <property type="match status" value="1"/>
</dbReference>